<dbReference type="InterPro" id="IPR001087">
    <property type="entry name" value="GDSL"/>
</dbReference>
<name>A0A9P0FJD3_BRAAE</name>
<dbReference type="SUPFAM" id="SSF47862">
    <property type="entry name" value="Saposin"/>
    <property type="match status" value="1"/>
</dbReference>
<dbReference type="Pfam" id="PF00657">
    <property type="entry name" value="Lipase_GDSL"/>
    <property type="match status" value="1"/>
</dbReference>
<proteinExistence type="predicted"/>
<dbReference type="InterPro" id="IPR011001">
    <property type="entry name" value="Saposin-like"/>
</dbReference>
<dbReference type="SUPFAM" id="SSF52266">
    <property type="entry name" value="SGNH hydrolase"/>
    <property type="match status" value="1"/>
</dbReference>
<dbReference type="GO" id="GO:0009104">
    <property type="term" value="P:lipopolysaccharide catabolic process"/>
    <property type="evidence" value="ECO:0007669"/>
    <property type="project" value="TreeGrafter"/>
</dbReference>
<reference evidence="3" key="1">
    <citation type="submission" date="2021-12" db="EMBL/GenBank/DDBJ databases">
        <authorList>
            <person name="King R."/>
        </authorList>
    </citation>
    <scope>NUCLEOTIDE SEQUENCE</scope>
</reference>
<dbReference type="Gene3D" id="1.10.225.10">
    <property type="entry name" value="Saposin-like"/>
    <property type="match status" value="1"/>
</dbReference>
<dbReference type="PANTHER" id="PTHR15010:SF0">
    <property type="entry name" value="ACYLOXYACYL HYDROLASE"/>
    <property type="match status" value="1"/>
</dbReference>
<accession>A0A9P0FJD3</accession>
<organism evidence="3 4">
    <name type="scientific">Brassicogethes aeneus</name>
    <name type="common">Rape pollen beetle</name>
    <name type="synonym">Meligethes aeneus</name>
    <dbReference type="NCBI Taxonomy" id="1431903"/>
    <lineage>
        <taxon>Eukaryota</taxon>
        <taxon>Metazoa</taxon>
        <taxon>Ecdysozoa</taxon>
        <taxon>Arthropoda</taxon>
        <taxon>Hexapoda</taxon>
        <taxon>Insecta</taxon>
        <taxon>Pterygota</taxon>
        <taxon>Neoptera</taxon>
        <taxon>Endopterygota</taxon>
        <taxon>Coleoptera</taxon>
        <taxon>Polyphaga</taxon>
        <taxon>Cucujiformia</taxon>
        <taxon>Nitidulidae</taxon>
        <taxon>Meligethinae</taxon>
        <taxon>Brassicogethes</taxon>
    </lineage>
</organism>
<dbReference type="InterPro" id="IPR036514">
    <property type="entry name" value="SGNH_hydro_sf"/>
</dbReference>
<dbReference type="GO" id="GO:0005509">
    <property type="term" value="F:calcium ion binding"/>
    <property type="evidence" value="ECO:0007669"/>
    <property type="project" value="TreeGrafter"/>
</dbReference>
<dbReference type="GO" id="GO:0050528">
    <property type="term" value="F:acyloxyacyl hydrolase activity"/>
    <property type="evidence" value="ECO:0007669"/>
    <property type="project" value="InterPro"/>
</dbReference>
<evidence type="ECO:0000259" key="2">
    <source>
        <dbReference type="PROSITE" id="PS50015"/>
    </source>
</evidence>
<dbReference type="PROSITE" id="PS50015">
    <property type="entry name" value="SAP_B"/>
    <property type="match status" value="1"/>
</dbReference>
<dbReference type="OrthoDB" id="14839at2759"/>
<feature type="domain" description="Saposin B-type" evidence="2">
    <location>
        <begin position="33"/>
        <end position="111"/>
    </location>
</feature>
<dbReference type="EMBL" id="OV121137">
    <property type="protein sequence ID" value="CAH0559422.1"/>
    <property type="molecule type" value="Genomic_DNA"/>
</dbReference>
<dbReference type="InterPro" id="IPR039676">
    <property type="entry name" value="AOAH"/>
</dbReference>
<gene>
    <name evidence="3" type="ORF">MELIAE_LOCUS9513</name>
</gene>
<dbReference type="InterPro" id="IPR008139">
    <property type="entry name" value="SaposinB_dom"/>
</dbReference>
<dbReference type="Pfam" id="PF20825">
    <property type="entry name" value="Saposin"/>
    <property type="match status" value="1"/>
</dbReference>
<dbReference type="Proteomes" id="UP001154078">
    <property type="component" value="Chromosome 6"/>
</dbReference>
<evidence type="ECO:0000313" key="3">
    <source>
        <dbReference type="EMBL" id="CAH0559422.1"/>
    </source>
</evidence>
<keyword evidence="4" id="KW-1185">Reference proteome</keyword>
<sequence>MPTFQVFTMQCLKIVVLIIGGWCAIVSGRGVNGGMSCAVCTVLMGVAMQVAEIKEESIANATKRLCTFLPGNAKKECLSLVEDVEPLFLNISKKATPDLLCIAYGTCKVDPGQPLCHLFPLPFMEEEFLETAKKMAISANLVEKIDVCTFSVIKDICRILNNSYTSLKPAQDHDEDGFSIISSARGFDWKGRDCNDNNPDIYPGRLPYKMDVGEDSNCNGIYGMDTKTNTPWEEVLCKGSKPSGLIYIGDSIGAHFHMPQIWINPIEFTWPSLNASDVILDELDWPQFGFATGYKNISDNILIKGAVDSLYLRLKKRNRCNHRDYQNLSQNGASSFEGIEHAKSVNRNQTVDSPAIVIYAMQGNDVCNNFQDTIAHMTPPKVFEDNIMKTLDILNGKLPRNSHVLLMGLVNGKKTFSQMAERLHPIGVLHNNVHYKNVYDWFNCMQIGPCTGWLNSNETVRSITSEKAGELTDVLKRIVKNQNFEYFNLHFVENPINQLIFDDMINIPDLLEAVDSLHPNQRAQPLLATKLWKQMLNDLPKNVLGPTNVFNAKIKKLFGDQGGY</sequence>
<evidence type="ECO:0000256" key="1">
    <source>
        <dbReference type="ARBA" id="ARBA00023157"/>
    </source>
</evidence>
<dbReference type="SMART" id="SM00741">
    <property type="entry name" value="SapB"/>
    <property type="match status" value="1"/>
</dbReference>
<protein>
    <recommendedName>
        <fullName evidence="2">Saposin B-type domain-containing protein</fullName>
    </recommendedName>
</protein>
<evidence type="ECO:0000313" key="4">
    <source>
        <dbReference type="Proteomes" id="UP001154078"/>
    </source>
</evidence>
<dbReference type="Gene3D" id="3.40.50.1110">
    <property type="entry name" value="SGNH hydrolase"/>
    <property type="match status" value="1"/>
</dbReference>
<dbReference type="AlphaFoldDB" id="A0A9P0FJD3"/>
<keyword evidence="1" id="KW-1015">Disulfide bond</keyword>
<dbReference type="InterPro" id="IPR048593">
    <property type="entry name" value="AOAH_Saposin_N"/>
</dbReference>
<dbReference type="PANTHER" id="PTHR15010">
    <property type="entry name" value="ACYLOXYACYL HYDROLASE"/>
    <property type="match status" value="1"/>
</dbReference>